<keyword evidence="1" id="KW-0687">Ribonucleoprotein</keyword>
<protein>
    <submittedName>
        <fullName evidence="1">Mitochondrial ribosomal protein L52 (Predicted), isoform CRA_b</fullName>
    </submittedName>
</protein>
<dbReference type="GO" id="GO:0005840">
    <property type="term" value="C:ribosome"/>
    <property type="evidence" value="ECO:0007669"/>
    <property type="project" value="UniProtKB-KW"/>
</dbReference>
<organism evidence="1 2">
    <name type="scientific">Rattus norvegicus</name>
    <name type="common">Rat</name>
    <dbReference type="NCBI Taxonomy" id="10116"/>
    <lineage>
        <taxon>Eukaryota</taxon>
        <taxon>Metazoa</taxon>
        <taxon>Chordata</taxon>
        <taxon>Craniata</taxon>
        <taxon>Vertebrata</taxon>
        <taxon>Euteleostomi</taxon>
        <taxon>Mammalia</taxon>
        <taxon>Eutheria</taxon>
        <taxon>Euarchontoglires</taxon>
        <taxon>Glires</taxon>
        <taxon>Rodentia</taxon>
        <taxon>Myomorpha</taxon>
        <taxon>Muroidea</taxon>
        <taxon>Muridae</taxon>
        <taxon>Murinae</taxon>
        <taxon>Rattus</taxon>
    </lineage>
</organism>
<name>A6KGT3_RAT</name>
<keyword evidence="1" id="KW-0689">Ribosomal protein</keyword>
<dbReference type="AlphaFoldDB" id="A6KGT3"/>
<gene>
    <name evidence="1" type="primary">Mrpl52_predicted</name>
    <name evidence="1" type="ORF">rCG_23485</name>
</gene>
<evidence type="ECO:0000313" key="2">
    <source>
        <dbReference type="Proteomes" id="UP000234681"/>
    </source>
</evidence>
<dbReference type="EMBL" id="CH474049">
    <property type="protein sequence ID" value="EDM14163.1"/>
    <property type="molecule type" value="Genomic_DNA"/>
</dbReference>
<reference evidence="1 2" key="1">
    <citation type="submission" date="2005-07" db="EMBL/GenBank/DDBJ databases">
        <authorList>
            <person name="Mural R.J."/>
            <person name="Li P.W."/>
            <person name="Adams M.D."/>
            <person name="Amanatides P.G."/>
            <person name="Baden-Tillson H."/>
            <person name="Barnstead M."/>
            <person name="Chin S.H."/>
            <person name="Dew I."/>
            <person name="Evans C.A."/>
            <person name="Ferriera S."/>
            <person name="Flanigan M."/>
            <person name="Fosler C."/>
            <person name="Glodek A."/>
            <person name="Gu Z."/>
            <person name="Holt R.A."/>
            <person name="Jennings D."/>
            <person name="Kraft C.L."/>
            <person name="Lu F."/>
            <person name="Nguyen T."/>
            <person name="Nusskern D.R."/>
            <person name="Pfannkoch C.M."/>
            <person name="Sitter C."/>
            <person name="Sutton G.G."/>
            <person name="Venter J.C."/>
            <person name="Wang Z."/>
            <person name="Woodage T."/>
            <person name="Zheng X.H."/>
            <person name="Zhong F."/>
        </authorList>
    </citation>
    <scope>NUCLEOTIDE SEQUENCE [LARGE SCALE GENOMIC DNA]</scope>
    <source>
        <strain>BN</strain>
        <strain evidence="2">Sprague-Dawley</strain>
    </source>
</reference>
<proteinExistence type="predicted"/>
<accession>A6KGT3</accession>
<evidence type="ECO:0000313" key="1">
    <source>
        <dbReference type="EMBL" id="EDM14163.1"/>
    </source>
</evidence>
<sequence length="43" mass="4832">MSASGFPRQRPAWLPEPRPLPVSLLQHGCLRDLAIHRCPEVAQ</sequence>
<dbReference type="Proteomes" id="UP000234681">
    <property type="component" value="Chromosome 15"/>
</dbReference>